<evidence type="ECO:0000259" key="8">
    <source>
        <dbReference type="Pfam" id="PF17683"/>
    </source>
</evidence>
<dbReference type="InterPro" id="IPR040504">
    <property type="entry name" value="TFIIF_beta_N"/>
</dbReference>
<dbReference type="Pfam" id="PF17683">
    <property type="entry name" value="TFIIF_beta_N"/>
    <property type="match status" value="1"/>
</dbReference>
<dbReference type="InterPro" id="IPR011039">
    <property type="entry name" value="TFIIF_interaction"/>
</dbReference>
<feature type="domain" description="TFIIF beta subunit N-terminal" evidence="8">
    <location>
        <begin position="32"/>
        <end position="112"/>
    </location>
</feature>
<dbReference type="GO" id="GO:0003677">
    <property type="term" value="F:DNA binding"/>
    <property type="evidence" value="ECO:0007669"/>
    <property type="project" value="UniProtKB-KW"/>
</dbReference>
<keyword evidence="5" id="KW-0804">Transcription</keyword>
<name>A0AAX4PF28_9CHLO</name>
<accession>A0AAX4PF28</accession>
<evidence type="ECO:0000256" key="4">
    <source>
        <dbReference type="ARBA" id="ARBA00023125"/>
    </source>
</evidence>
<evidence type="ECO:0000313" key="9">
    <source>
        <dbReference type="EMBL" id="WZN64646.1"/>
    </source>
</evidence>
<dbReference type="EMBL" id="CP151510">
    <property type="protein sequence ID" value="WZN64646.1"/>
    <property type="molecule type" value="Genomic_DNA"/>
</dbReference>
<dbReference type="Pfam" id="PF02270">
    <property type="entry name" value="TFIIF_beta"/>
    <property type="match status" value="1"/>
</dbReference>
<evidence type="ECO:0000313" key="10">
    <source>
        <dbReference type="Proteomes" id="UP001472866"/>
    </source>
</evidence>
<gene>
    <name evidence="9" type="ORF">HKI87_10g62030</name>
</gene>
<dbReference type="FunFam" id="1.10.10.10:FF:000035">
    <property type="entry name" value="General transcription factor IIF subunit 2"/>
    <property type="match status" value="1"/>
</dbReference>
<comment type="subcellular location">
    <subcellularLocation>
        <location evidence="1">Nucleus</location>
    </subcellularLocation>
</comment>
<dbReference type="InterPro" id="IPR036388">
    <property type="entry name" value="WH-like_DNA-bd_sf"/>
</dbReference>
<keyword evidence="6" id="KW-0539">Nucleus</keyword>
<dbReference type="GO" id="GO:0005674">
    <property type="term" value="C:transcription factor TFIIF complex"/>
    <property type="evidence" value="ECO:0007669"/>
    <property type="project" value="InterPro"/>
</dbReference>
<keyword evidence="9" id="KW-0396">Initiation factor</keyword>
<dbReference type="Proteomes" id="UP001472866">
    <property type="component" value="Chromosome 10"/>
</dbReference>
<keyword evidence="10" id="KW-1185">Reference proteome</keyword>
<dbReference type="InterPro" id="IPR040450">
    <property type="entry name" value="TFIIF_beta_HTH"/>
</dbReference>
<evidence type="ECO:0000256" key="1">
    <source>
        <dbReference type="ARBA" id="ARBA00004123"/>
    </source>
</evidence>
<organism evidence="9 10">
    <name type="scientific">Chloropicon roscoffensis</name>
    <dbReference type="NCBI Taxonomy" id="1461544"/>
    <lineage>
        <taxon>Eukaryota</taxon>
        <taxon>Viridiplantae</taxon>
        <taxon>Chlorophyta</taxon>
        <taxon>Chloropicophyceae</taxon>
        <taxon>Chloropicales</taxon>
        <taxon>Chloropicaceae</taxon>
        <taxon>Chloropicon</taxon>
    </lineage>
</organism>
<comment type="similarity">
    <text evidence="2">Belongs to the TFIIF beta subunit family.</text>
</comment>
<keyword evidence="4" id="KW-0238">DNA-binding</keyword>
<reference evidence="9 10" key="1">
    <citation type="submission" date="2024-03" db="EMBL/GenBank/DDBJ databases">
        <title>Complete genome sequence of the green alga Chloropicon roscoffensis RCC1871.</title>
        <authorList>
            <person name="Lemieux C."/>
            <person name="Pombert J.-F."/>
            <person name="Otis C."/>
            <person name="Turmel M."/>
        </authorList>
    </citation>
    <scope>NUCLEOTIDE SEQUENCE [LARGE SCALE GENOMIC DNA]</scope>
    <source>
        <strain evidence="9 10">RCC1871</strain>
    </source>
</reference>
<evidence type="ECO:0000256" key="2">
    <source>
        <dbReference type="ARBA" id="ARBA00009543"/>
    </source>
</evidence>
<dbReference type="InterPro" id="IPR003196">
    <property type="entry name" value="TFIIF_beta"/>
</dbReference>
<dbReference type="Gene3D" id="1.10.10.10">
    <property type="entry name" value="Winged helix-like DNA-binding domain superfamily/Winged helix DNA-binding domain"/>
    <property type="match status" value="1"/>
</dbReference>
<dbReference type="SUPFAM" id="SSF50916">
    <property type="entry name" value="Rap30/74 interaction domains"/>
    <property type="match status" value="1"/>
</dbReference>
<keyword evidence="9" id="KW-0648">Protein biosynthesis</keyword>
<proteinExistence type="inferred from homology"/>
<evidence type="ECO:0000256" key="3">
    <source>
        <dbReference type="ARBA" id="ARBA00023015"/>
    </source>
</evidence>
<dbReference type="GO" id="GO:0006367">
    <property type="term" value="P:transcription initiation at RNA polymerase II promoter"/>
    <property type="evidence" value="ECO:0007669"/>
    <property type="project" value="InterPro"/>
</dbReference>
<evidence type="ECO:0000259" key="7">
    <source>
        <dbReference type="Pfam" id="PF02270"/>
    </source>
</evidence>
<keyword evidence="3" id="KW-0805">Transcription regulation</keyword>
<sequence length="290" mass="31918">MSDKEAVKGGHGAVAAEEVLPEEPIRLDGSEREVWLVKVPQFVDKAWRAASRDAQEGDGQAIDVGEVVAEEMASTSGASSSSTFKLSLSESFAKVAETGAPGKQIPRSYQLVSAVSSKALTRMHALADGGGWSMGGRVMKQLALKPKIDKSYRAISRERMRQATASASGGVGGGRAPLVSRVLLDDSAHTKMEKAAIPLPVSYVGGAKYKREQGRKQSDYKRVKMENKDNLMKWLFDLFGREPYWRFDAIQKTTEQPTRFLMEVLKEVAQKVFEGENAGKWELKEMYRQG</sequence>
<dbReference type="PANTHER" id="PTHR10445">
    <property type="entry name" value="GENERAL TRANSCRIPTION FACTOR IIF SUBUNIT 2"/>
    <property type="match status" value="1"/>
</dbReference>
<dbReference type="AlphaFoldDB" id="A0AAX4PF28"/>
<dbReference type="SUPFAM" id="SSF46785">
    <property type="entry name" value="Winged helix' DNA-binding domain"/>
    <property type="match status" value="1"/>
</dbReference>
<protein>
    <submittedName>
        <fullName evidence="9">Beta subunit of transcription initiation factor IIF</fullName>
    </submittedName>
</protein>
<dbReference type="GO" id="GO:0003743">
    <property type="term" value="F:translation initiation factor activity"/>
    <property type="evidence" value="ECO:0007669"/>
    <property type="project" value="UniProtKB-KW"/>
</dbReference>
<evidence type="ECO:0000256" key="5">
    <source>
        <dbReference type="ARBA" id="ARBA00023163"/>
    </source>
</evidence>
<feature type="domain" description="TFIIF beta subunit HTH" evidence="7">
    <location>
        <begin position="228"/>
        <end position="288"/>
    </location>
</feature>
<dbReference type="InterPro" id="IPR036390">
    <property type="entry name" value="WH_DNA-bd_sf"/>
</dbReference>
<dbReference type="PANTHER" id="PTHR10445:SF0">
    <property type="entry name" value="GENERAL TRANSCRIPTION FACTOR IIF SUBUNIT 2"/>
    <property type="match status" value="1"/>
</dbReference>
<evidence type="ECO:0000256" key="6">
    <source>
        <dbReference type="ARBA" id="ARBA00023242"/>
    </source>
</evidence>